<keyword evidence="6" id="KW-1185">Reference proteome</keyword>
<dbReference type="PANTHER" id="PTHR22115">
    <property type="entry name" value="C3ORF6 PROTEIN-RELATED"/>
    <property type="match status" value="1"/>
</dbReference>
<dbReference type="InterPro" id="IPR039303">
    <property type="entry name" value="CCDC50"/>
</dbReference>
<feature type="compositionally biased region" description="Basic residues" evidence="3">
    <location>
        <begin position="271"/>
        <end position="285"/>
    </location>
</feature>
<accession>A0A7I8VJY7</accession>
<dbReference type="InterPro" id="IPR029311">
    <property type="entry name" value="CCDC50_N"/>
</dbReference>
<keyword evidence="1 2" id="KW-0175">Coiled coil</keyword>
<comment type="caution">
    <text evidence="5">The sequence shown here is derived from an EMBL/GenBank/DDBJ whole genome shotgun (WGS) entry which is preliminary data.</text>
</comment>
<feature type="compositionally biased region" description="Basic and acidic residues" evidence="3">
    <location>
        <begin position="442"/>
        <end position="469"/>
    </location>
</feature>
<evidence type="ECO:0000259" key="4">
    <source>
        <dbReference type="Pfam" id="PF15295"/>
    </source>
</evidence>
<evidence type="ECO:0000313" key="5">
    <source>
        <dbReference type="EMBL" id="CAD5115579.1"/>
    </source>
</evidence>
<feature type="region of interest" description="Disordered" evidence="3">
    <location>
        <begin position="350"/>
        <end position="369"/>
    </location>
</feature>
<dbReference type="Proteomes" id="UP000549394">
    <property type="component" value="Unassembled WGS sequence"/>
</dbReference>
<feature type="region of interest" description="Disordered" evidence="3">
    <location>
        <begin position="271"/>
        <end position="342"/>
    </location>
</feature>
<proteinExistence type="predicted"/>
<evidence type="ECO:0000313" key="6">
    <source>
        <dbReference type="Proteomes" id="UP000549394"/>
    </source>
</evidence>
<feature type="compositionally biased region" description="Polar residues" evidence="3">
    <location>
        <begin position="177"/>
        <end position="187"/>
    </location>
</feature>
<dbReference type="Pfam" id="PF15295">
    <property type="entry name" value="CCDC50_N"/>
    <property type="match status" value="1"/>
</dbReference>
<organism evidence="5 6">
    <name type="scientific">Dimorphilus gyrociliatus</name>
    <dbReference type="NCBI Taxonomy" id="2664684"/>
    <lineage>
        <taxon>Eukaryota</taxon>
        <taxon>Metazoa</taxon>
        <taxon>Spiralia</taxon>
        <taxon>Lophotrochozoa</taxon>
        <taxon>Annelida</taxon>
        <taxon>Polychaeta</taxon>
        <taxon>Polychaeta incertae sedis</taxon>
        <taxon>Dinophilidae</taxon>
        <taxon>Dimorphilus</taxon>
    </lineage>
</organism>
<feature type="region of interest" description="Disordered" evidence="3">
    <location>
        <begin position="378"/>
        <end position="574"/>
    </location>
</feature>
<sequence>MAKNNFNENSRPSVNEVRRQFGIHEDRQLAHKLQENEFNEKYDFNRFERRNSRKDVPMAKYVHSKEEERIQKERYEHLMRQKQVAEADEKLAKKLAEDEIRERKMKQQRQSMIEIDDMQFAKQLQDMEEQQAKLATQEKELTRERKRLENVLNYEINTLRNYRKEGRPSRSIEENMHNMSISSANGNSKLLRQDGKVEDLGDFSDFCAPIDPLLSEEERREIQEQQDQELARLLQDQEHKRGADIKLKMRELEQKDLEIAKLFQEQERLRSRRKRIHRQQIKKLKAGQSTTLNNESNSSSSMLDIGSVTFGGEASKSHRPIPPSYEEHVRRHGAKPLPSSPIYENQAVFDNSQSESSPEAIREMGSDEEVPEMISQWERANSPKRPMSELDRARMLFSSESAEEVKGDVRKKDRRSRENTKQLYSKPGKDRPISVAIGASGHYEEFPYRENDLGKGKRSKSSDRLDKARSRAPITVNRLELDNGTLDDNLLSDNRKSHRPLPQAQRLPQTSTNVFSSIDPTYRRQHSVEQVSTEMDEENLYSELMTPPSSPGYVQNDKRTSEQAKKNNSNCKQQ</sequence>
<feature type="coiled-coil region" evidence="2">
    <location>
        <begin position="120"/>
        <end position="151"/>
    </location>
</feature>
<feature type="region of interest" description="Disordered" evidence="3">
    <location>
        <begin position="166"/>
        <end position="187"/>
    </location>
</feature>
<feature type="compositionally biased region" description="Basic and acidic residues" evidence="3">
    <location>
        <begin position="556"/>
        <end position="565"/>
    </location>
</feature>
<dbReference type="EMBL" id="CAJFCJ010000006">
    <property type="protein sequence ID" value="CAD5115579.1"/>
    <property type="molecule type" value="Genomic_DNA"/>
</dbReference>
<dbReference type="PANTHER" id="PTHR22115:SF4">
    <property type="entry name" value="COILED-COIL DOMAIN-CONTAINING PROTEIN"/>
    <property type="match status" value="1"/>
</dbReference>
<protein>
    <submittedName>
        <fullName evidence="5">DgyrCDS4541</fullName>
    </submittedName>
</protein>
<reference evidence="5 6" key="1">
    <citation type="submission" date="2020-08" db="EMBL/GenBank/DDBJ databases">
        <authorList>
            <person name="Hejnol A."/>
        </authorList>
    </citation>
    <scope>NUCLEOTIDE SEQUENCE [LARGE SCALE GENOMIC DNA]</scope>
</reference>
<name>A0A7I8VJY7_9ANNE</name>
<feature type="compositionally biased region" description="Basic and acidic residues" evidence="3">
    <location>
        <begin position="166"/>
        <end position="176"/>
    </location>
</feature>
<dbReference type="AlphaFoldDB" id="A0A7I8VJY7"/>
<evidence type="ECO:0000256" key="2">
    <source>
        <dbReference type="SAM" id="Coils"/>
    </source>
</evidence>
<feature type="domain" description="Coiled-coil" evidence="4">
    <location>
        <begin position="8"/>
        <end position="133"/>
    </location>
</feature>
<feature type="compositionally biased region" description="Basic and acidic residues" evidence="3">
    <location>
        <begin position="403"/>
        <end position="420"/>
    </location>
</feature>
<gene>
    <name evidence="5" type="ORF">DGYR_LOCUS4307</name>
</gene>
<evidence type="ECO:0000256" key="1">
    <source>
        <dbReference type="ARBA" id="ARBA00023054"/>
    </source>
</evidence>
<evidence type="ECO:0000256" key="3">
    <source>
        <dbReference type="SAM" id="MobiDB-lite"/>
    </source>
</evidence>
<dbReference type="OrthoDB" id="9994767at2759"/>
<feature type="compositionally biased region" description="Polar residues" evidence="3">
    <location>
        <begin position="506"/>
        <end position="519"/>
    </location>
</feature>